<dbReference type="Proteomes" id="UP000241818">
    <property type="component" value="Unassembled WGS sequence"/>
</dbReference>
<dbReference type="InterPro" id="IPR036597">
    <property type="entry name" value="Fido-like_dom_sf"/>
</dbReference>
<keyword evidence="2" id="KW-0067">ATP-binding</keyword>
<organism evidence="4 5">
    <name type="scientific">Amorphotheca resinae ATCC 22711</name>
    <dbReference type="NCBI Taxonomy" id="857342"/>
    <lineage>
        <taxon>Eukaryota</taxon>
        <taxon>Fungi</taxon>
        <taxon>Dikarya</taxon>
        <taxon>Ascomycota</taxon>
        <taxon>Pezizomycotina</taxon>
        <taxon>Leotiomycetes</taxon>
        <taxon>Helotiales</taxon>
        <taxon>Amorphothecaceae</taxon>
        <taxon>Amorphotheca</taxon>
    </lineage>
</organism>
<dbReference type="InterPro" id="IPR040198">
    <property type="entry name" value="Fido_containing"/>
</dbReference>
<evidence type="ECO:0000256" key="1">
    <source>
        <dbReference type="PIRSR" id="PIRSR640198-1"/>
    </source>
</evidence>
<dbReference type="PANTHER" id="PTHR13504:SF38">
    <property type="entry name" value="FIDO DOMAIN-CONTAINING PROTEIN"/>
    <property type="match status" value="1"/>
</dbReference>
<sequence length="388" mass="43658">MAHQPHRRNSLGGFSESFNVSCSQPTSPEKFRSLLNIIKNSVINAGFPNWRTLRGLSKDDVEECFFELNASENYRSYAAEQEDVNILFRRSSSIIQEIREVLGTEDRETLVDFYIDFMADKMVHMIFGSNMQEKAGMGLEETIKLCRQIFEGKEIDAGDVDPKSPEYEAQLKLLVQHGVENPDLKHVVQSRREVIQHAQALMHITDAALNSDEPLTEKLICDTHRILCQGIPLGGGSDNDGNYAGVYRNTMAMAGSTLFTAPENVPAAMQRLIADFNGDIRDREINKNLDPFYLAADICQDFVTIHPFKDGNGRMCRLIANAFLIKYAGIVISIGEHDEERKQYLAIAEMAGDGETEEEARETLAGFFLERAEGTLRKLKEILTSSRH</sequence>
<dbReference type="InterPro" id="IPR003812">
    <property type="entry name" value="Fido"/>
</dbReference>
<reference evidence="4 5" key="1">
    <citation type="journal article" date="2018" name="New Phytol.">
        <title>Comparative genomics and transcriptomics depict ericoid mycorrhizal fungi as versatile saprotrophs and plant mutualists.</title>
        <authorList>
            <person name="Martino E."/>
            <person name="Morin E."/>
            <person name="Grelet G.A."/>
            <person name="Kuo A."/>
            <person name="Kohler A."/>
            <person name="Daghino S."/>
            <person name="Barry K.W."/>
            <person name="Cichocki N."/>
            <person name="Clum A."/>
            <person name="Dockter R.B."/>
            <person name="Hainaut M."/>
            <person name="Kuo R.C."/>
            <person name="LaButti K."/>
            <person name="Lindahl B.D."/>
            <person name="Lindquist E.A."/>
            <person name="Lipzen A."/>
            <person name="Khouja H.R."/>
            <person name="Magnuson J."/>
            <person name="Murat C."/>
            <person name="Ohm R.A."/>
            <person name="Singer S.W."/>
            <person name="Spatafora J.W."/>
            <person name="Wang M."/>
            <person name="Veneault-Fourrey C."/>
            <person name="Henrissat B."/>
            <person name="Grigoriev I.V."/>
            <person name="Martin F.M."/>
            <person name="Perotto S."/>
        </authorList>
    </citation>
    <scope>NUCLEOTIDE SEQUENCE [LARGE SCALE GENOMIC DNA]</scope>
    <source>
        <strain evidence="4 5">ATCC 22711</strain>
    </source>
</reference>
<feature type="active site" evidence="1">
    <location>
        <position position="306"/>
    </location>
</feature>
<evidence type="ECO:0000259" key="3">
    <source>
        <dbReference type="PROSITE" id="PS51459"/>
    </source>
</evidence>
<dbReference type="GO" id="GO:0005524">
    <property type="term" value="F:ATP binding"/>
    <property type="evidence" value="ECO:0007669"/>
    <property type="project" value="UniProtKB-KW"/>
</dbReference>
<dbReference type="PANTHER" id="PTHR13504">
    <property type="entry name" value="FIDO DOMAIN-CONTAINING PROTEIN DDB_G0283145"/>
    <property type="match status" value="1"/>
</dbReference>
<feature type="binding site" evidence="2">
    <location>
        <begin position="310"/>
        <end position="317"/>
    </location>
    <ligand>
        <name>ATP</name>
        <dbReference type="ChEBI" id="CHEBI:30616"/>
    </ligand>
</feature>
<protein>
    <recommendedName>
        <fullName evidence="3">Fido domain-containing protein</fullName>
    </recommendedName>
</protein>
<feature type="domain" description="Fido" evidence="3">
    <location>
        <begin position="215"/>
        <end position="370"/>
    </location>
</feature>
<evidence type="ECO:0000256" key="2">
    <source>
        <dbReference type="PIRSR" id="PIRSR640198-2"/>
    </source>
</evidence>
<dbReference type="EMBL" id="KZ679008">
    <property type="protein sequence ID" value="PSS22715.1"/>
    <property type="molecule type" value="Genomic_DNA"/>
</dbReference>
<proteinExistence type="predicted"/>
<dbReference type="Pfam" id="PF02661">
    <property type="entry name" value="Fic"/>
    <property type="match status" value="1"/>
</dbReference>
<dbReference type="AlphaFoldDB" id="A0A2T3B778"/>
<dbReference type="Gene3D" id="1.10.3290.10">
    <property type="entry name" value="Fido-like domain"/>
    <property type="match status" value="1"/>
</dbReference>
<dbReference type="RefSeq" id="XP_024722761.1">
    <property type="nucleotide sequence ID" value="XM_024870029.1"/>
</dbReference>
<dbReference type="InParanoid" id="A0A2T3B778"/>
<dbReference type="GeneID" id="36578110"/>
<evidence type="ECO:0000313" key="5">
    <source>
        <dbReference type="Proteomes" id="UP000241818"/>
    </source>
</evidence>
<name>A0A2T3B778_AMORE</name>
<dbReference type="PROSITE" id="PS51459">
    <property type="entry name" value="FIDO"/>
    <property type="match status" value="1"/>
</dbReference>
<accession>A0A2T3B778</accession>
<keyword evidence="5" id="KW-1185">Reference proteome</keyword>
<keyword evidence="2" id="KW-0547">Nucleotide-binding</keyword>
<dbReference type="SUPFAM" id="SSF140931">
    <property type="entry name" value="Fic-like"/>
    <property type="match status" value="1"/>
</dbReference>
<dbReference type="OrthoDB" id="439046at2759"/>
<gene>
    <name evidence="4" type="ORF">M430DRAFT_97376</name>
</gene>
<evidence type="ECO:0000313" key="4">
    <source>
        <dbReference type="EMBL" id="PSS22715.1"/>
    </source>
</evidence>